<feature type="region of interest" description="Disordered" evidence="1">
    <location>
        <begin position="213"/>
        <end position="315"/>
    </location>
</feature>
<reference evidence="4" key="1">
    <citation type="submission" date="2017-02" db="EMBL/GenBank/DDBJ databases">
        <authorList>
            <person name="Dridi B."/>
        </authorList>
    </citation>
    <scope>NUCLEOTIDE SEQUENCE [LARGE SCALE GENOMIC DNA]</scope>
    <source>
        <strain evidence="4">B Co 03.10</strain>
    </source>
</reference>
<feature type="region of interest" description="Disordered" evidence="1">
    <location>
        <begin position="467"/>
        <end position="503"/>
    </location>
</feature>
<keyword evidence="2" id="KW-1133">Transmembrane helix</keyword>
<sequence length="530" mass="54999">MDADAARWSTGGDWAIDEQIDSALLRVRRDEETRWFAVVDSDAVGEAESTVWPSVRGASVDGRAGLLVPRCEGGLLEDALRLRGGMSAALALGVLDEVLEVLETAPAAPCGGSRAAIRSFAVERGGGVVLVPGRFRDGATRSDAAELGELLHLALTGATWEETGLPVSETAPEAPAAVSGLVTDLLEGSVLTGGATVPADIADLRARIGCLGPSRERGFLPAEPGVFEDDAPTGTLSPELVEALRTSPTRSARTSESHQVGSRLPGARVPDRPPQGRRSSRRRRSSEGHRSSRVPTANGDEARPRRDRRRAERGRRHGRLATGILVLCAAAVAVGAVLMGTGAGSHAGDAEARHASSQPTPTTPLTPTNPADPTPTPPQPPMQPSMPSPSSAAPSEIGTHAAGPLDAAVALTRARAEAFANGDADALAAVTVPGSPAAEADAQRTLGECAECADALSLSDVGFAVDHESRGDESRGLGAEQDFEEGQPPADGQRAHVRATMRSTGTAPVPVVLVLEWSDDQWRVHDVRSS</sequence>
<feature type="compositionally biased region" description="Pro residues" evidence="1">
    <location>
        <begin position="370"/>
        <end position="387"/>
    </location>
</feature>
<feature type="transmembrane region" description="Helical" evidence="2">
    <location>
        <begin position="318"/>
        <end position="339"/>
    </location>
</feature>
<dbReference type="Proteomes" id="UP000196581">
    <property type="component" value="Unassembled WGS sequence"/>
</dbReference>
<keyword evidence="2" id="KW-0812">Transmembrane</keyword>
<keyword evidence="4" id="KW-1185">Reference proteome</keyword>
<name>A0A1X6XCF4_9MICO</name>
<evidence type="ECO:0000313" key="3">
    <source>
        <dbReference type="EMBL" id="SLM96848.1"/>
    </source>
</evidence>
<proteinExistence type="predicted"/>
<gene>
    <name evidence="3" type="ORF">FM105_06405</name>
</gene>
<organism evidence="3 4">
    <name type="scientific">Brevibacterium yomogidense</name>
    <dbReference type="NCBI Taxonomy" id="946573"/>
    <lineage>
        <taxon>Bacteria</taxon>
        <taxon>Bacillati</taxon>
        <taxon>Actinomycetota</taxon>
        <taxon>Actinomycetes</taxon>
        <taxon>Micrococcales</taxon>
        <taxon>Brevibacteriaceae</taxon>
        <taxon>Brevibacterium</taxon>
    </lineage>
</organism>
<feature type="region of interest" description="Disordered" evidence="1">
    <location>
        <begin position="344"/>
        <end position="399"/>
    </location>
</feature>
<evidence type="ECO:0000256" key="1">
    <source>
        <dbReference type="SAM" id="MobiDB-lite"/>
    </source>
</evidence>
<dbReference type="AlphaFoldDB" id="A0A1X6XCF4"/>
<evidence type="ECO:0000256" key="2">
    <source>
        <dbReference type="SAM" id="Phobius"/>
    </source>
</evidence>
<dbReference type="RefSeq" id="WP_087006447.1">
    <property type="nucleotide sequence ID" value="NZ_FWFF01000010.1"/>
</dbReference>
<feature type="compositionally biased region" description="Polar residues" evidence="1">
    <location>
        <begin position="246"/>
        <end position="260"/>
    </location>
</feature>
<keyword evidence="2" id="KW-0472">Membrane</keyword>
<dbReference type="EMBL" id="FWFF01000010">
    <property type="protein sequence ID" value="SLM96848.1"/>
    <property type="molecule type" value="Genomic_DNA"/>
</dbReference>
<feature type="compositionally biased region" description="Basic residues" evidence="1">
    <location>
        <begin position="305"/>
        <end position="315"/>
    </location>
</feature>
<feature type="compositionally biased region" description="Low complexity" evidence="1">
    <location>
        <begin position="356"/>
        <end position="369"/>
    </location>
</feature>
<accession>A0A1X6XCF4</accession>
<evidence type="ECO:0000313" key="4">
    <source>
        <dbReference type="Proteomes" id="UP000196581"/>
    </source>
</evidence>
<protein>
    <submittedName>
        <fullName evidence="3">Uncharacterized protein</fullName>
    </submittedName>
</protein>